<reference evidence="2" key="1">
    <citation type="submission" date="2010-04" db="EMBL/GenBank/DDBJ databases">
        <title>The genome sequence of Listeria monocytogenes strain 10403S.</title>
        <authorList>
            <consortium name="The Broad Institute Genome Sequencing Platform"/>
            <consortium name="The Broad Institute Genome Sequencing Center for Infectious Disease."/>
            <person name="Borowsky M."/>
            <person name="Borodovsky M."/>
            <person name="Young S.K."/>
            <person name="Zeng Q."/>
            <person name="Koehrsen M."/>
            <person name="Fitzgerald M."/>
            <person name="Wiedmann M."/>
            <person name="Swaminathan B."/>
            <person name="Lauer P."/>
            <person name="Portnoy D."/>
            <person name="Cossart P."/>
            <person name="Buchrieser C."/>
            <person name="Higgins D."/>
            <person name="Abouelleil A."/>
            <person name="Alvarado L."/>
            <person name="Arachchi H.M."/>
            <person name="Berlin A."/>
            <person name="Borenstein D."/>
            <person name="Brown A."/>
            <person name="Chapman S.B."/>
            <person name="Chen Z."/>
            <person name="Dunbar C.D."/>
            <person name="Engels R."/>
            <person name="Freedman E."/>
            <person name="Gearin G."/>
            <person name="Gellesch M."/>
            <person name="Goldberg J."/>
            <person name="Griggs A."/>
            <person name="Gujja S."/>
            <person name="Heilman E."/>
            <person name="Heiman D."/>
            <person name="Howarth C."/>
            <person name="Jen D."/>
            <person name="Larson L."/>
            <person name="Lui A."/>
            <person name="MacDonald J."/>
            <person name="Mehta T."/>
            <person name="Montmayeur A."/>
            <person name="Neiman D."/>
            <person name="Park D."/>
            <person name="Pearson M."/>
            <person name="Priest M."/>
            <person name="Richards J."/>
            <person name="Roberts A."/>
            <person name="Saif S."/>
            <person name="Shea T."/>
            <person name="Shenoy N."/>
            <person name="Sisk P."/>
            <person name="Stolte C."/>
            <person name="Sykes S."/>
            <person name="Walk T."/>
            <person name="White J."/>
            <person name="Yandava C."/>
            <person name="Haas B."/>
            <person name="Nusbaum C."/>
            <person name="Birren B."/>
        </authorList>
    </citation>
    <scope>NUCLEOTIDE SEQUENCE [LARGE SCALE GENOMIC DNA]</scope>
    <source>
        <strain evidence="2">10403S</strain>
    </source>
</reference>
<dbReference type="Proteomes" id="UP000001288">
    <property type="component" value="Chromosome"/>
</dbReference>
<organism evidence="1 2">
    <name type="scientific">Listeria monocytogenes serotype 1/2a (strain 10403S)</name>
    <dbReference type="NCBI Taxonomy" id="393133"/>
    <lineage>
        <taxon>Bacteria</taxon>
        <taxon>Bacillati</taxon>
        <taxon>Bacillota</taxon>
        <taxon>Bacilli</taxon>
        <taxon>Bacillales</taxon>
        <taxon>Listeriaceae</taxon>
        <taxon>Listeria</taxon>
    </lineage>
</organism>
<dbReference type="RefSeq" id="WP_003728999.1">
    <property type="nucleotide sequence ID" value="NC_017544.1"/>
</dbReference>
<evidence type="ECO:0000313" key="2">
    <source>
        <dbReference type="Proteomes" id="UP000001288"/>
    </source>
</evidence>
<accession>A0A0H3GDZ8</accession>
<proteinExistence type="predicted"/>
<sequence length="51" mass="6397">MKKTIRWRNSYQPEPYFTTTKLWILLHIISLELEDDMQEIEPEKNYREKQI</sequence>
<gene>
    <name evidence="1" type="ordered locus">LMRG_02888</name>
</gene>
<evidence type="ECO:0000313" key="1">
    <source>
        <dbReference type="EMBL" id="AEO05459.1"/>
    </source>
</evidence>
<dbReference type="AlphaFoldDB" id="A0A0H3GDZ8"/>
<dbReference type="HOGENOM" id="CLU_3100464_0_0_9"/>
<dbReference type="EMBL" id="CP002002">
    <property type="protein sequence ID" value="AEO05459.1"/>
    <property type="molecule type" value="Genomic_DNA"/>
</dbReference>
<protein>
    <submittedName>
        <fullName evidence="1">Uncharacterized protein</fullName>
    </submittedName>
</protein>
<dbReference type="KEGG" id="lmt:LMRG_02888"/>
<name>A0A0H3GDZ8_LISM4</name>